<dbReference type="PANTHER" id="PTHR44129">
    <property type="entry name" value="WD REPEAT-CONTAINING PROTEIN POP1"/>
    <property type="match status" value="1"/>
</dbReference>
<accession>A0AAD7B392</accession>
<feature type="repeat" description="WD" evidence="3">
    <location>
        <begin position="694"/>
        <end position="736"/>
    </location>
</feature>
<dbReference type="AlphaFoldDB" id="A0AAD7B392"/>
<dbReference type="Gene3D" id="2.130.10.10">
    <property type="entry name" value="YVTN repeat-like/Quinoprotein amine dehydrogenase"/>
    <property type="match status" value="3"/>
</dbReference>
<feature type="repeat" description="WD" evidence="3">
    <location>
        <begin position="349"/>
        <end position="390"/>
    </location>
</feature>
<feature type="repeat" description="WD" evidence="3">
    <location>
        <begin position="392"/>
        <end position="433"/>
    </location>
</feature>
<gene>
    <name evidence="4" type="ORF">FB45DRAFT_367828</name>
</gene>
<feature type="repeat" description="WD" evidence="3">
    <location>
        <begin position="565"/>
        <end position="606"/>
    </location>
</feature>
<protein>
    <submittedName>
        <fullName evidence="4">WD40-repeat-containing domain protein</fullName>
    </submittedName>
</protein>
<dbReference type="PROSITE" id="PS50294">
    <property type="entry name" value="WD_REPEATS_REGION"/>
    <property type="match status" value="8"/>
</dbReference>
<dbReference type="InterPro" id="IPR015943">
    <property type="entry name" value="WD40/YVTN_repeat-like_dom_sf"/>
</dbReference>
<dbReference type="Pfam" id="PF00400">
    <property type="entry name" value="WD40"/>
    <property type="match status" value="10"/>
</dbReference>
<feature type="repeat" description="WD" evidence="3">
    <location>
        <begin position="477"/>
        <end position="520"/>
    </location>
</feature>
<name>A0AAD7B392_9AGAR</name>
<comment type="caution">
    <text evidence="4">The sequence shown here is derived from an EMBL/GenBank/DDBJ whole genome shotgun (WGS) entry which is preliminary data.</text>
</comment>
<evidence type="ECO:0000256" key="3">
    <source>
        <dbReference type="PROSITE-ProRule" id="PRU00221"/>
    </source>
</evidence>
<reference evidence="4" key="1">
    <citation type="submission" date="2023-03" db="EMBL/GenBank/DDBJ databases">
        <title>Massive genome expansion in bonnet fungi (Mycena s.s.) driven by repeated elements and novel gene families across ecological guilds.</title>
        <authorList>
            <consortium name="Lawrence Berkeley National Laboratory"/>
            <person name="Harder C.B."/>
            <person name="Miyauchi S."/>
            <person name="Viragh M."/>
            <person name="Kuo A."/>
            <person name="Thoen E."/>
            <person name="Andreopoulos B."/>
            <person name="Lu D."/>
            <person name="Skrede I."/>
            <person name="Drula E."/>
            <person name="Henrissat B."/>
            <person name="Morin E."/>
            <person name="Kohler A."/>
            <person name="Barry K."/>
            <person name="LaButti K."/>
            <person name="Morin E."/>
            <person name="Salamov A."/>
            <person name="Lipzen A."/>
            <person name="Mereny Z."/>
            <person name="Hegedus B."/>
            <person name="Baldrian P."/>
            <person name="Stursova M."/>
            <person name="Weitz H."/>
            <person name="Taylor A."/>
            <person name="Grigoriev I.V."/>
            <person name="Nagy L.G."/>
            <person name="Martin F."/>
            <person name="Kauserud H."/>
        </authorList>
    </citation>
    <scope>NUCLEOTIDE SEQUENCE</scope>
    <source>
        <strain evidence="4">9284</strain>
    </source>
</reference>
<dbReference type="CDD" id="cd00200">
    <property type="entry name" value="WD40"/>
    <property type="match status" value="1"/>
</dbReference>
<keyword evidence="1 3" id="KW-0853">WD repeat</keyword>
<dbReference type="PROSITE" id="PS00678">
    <property type="entry name" value="WD_REPEATS_1"/>
    <property type="match status" value="4"/>
</dbReference>
<evidence type="ECO:0000256" key="2">
    <source>
        <dbReference type="ARBA" id="ARBA00022737"/>
    </source>
</evidence>
<evidence type="ECO:0000256" key="1">
    <source>
        <dbReference type="ARBA" id="ARBA00022574"/>
    </source>
</evidence>
<dbReference type="SMART" id="SM00320">
    <property type="entry name" value="WD40"/>
    <property type="match status" value="12"/>
</dbReference>
<keyword evidence="2" id="KW-0677">Repeat</keyword>
<dbReference type="PRINTS" id="PR00320">
    <property type="entry name" value="GPROTEINBRPT"/>
</dbReference>
<feature type="repeat" description="WD" evidence="3">
    <location>
        <begin position="437"/>
        <end position="468"/>
    </location>
</feature>
<feature type="repeat" description="WD" evidence="3">
    <location>
        <begin position="522"/>
        <end position="554"/>
    </location>
</feature>
<dbReference type="InterPro" id="IPR050349">
    <property type="entry name" value="WD_LIS1/nudF_dynein_reg"/>
</dbReference>
<organism evidence="4 5">
    <name type="scientific">Roridomyces roridus</name>
    <dbReference type="NCBI Taxonomy" id="1738132"/>
    <lineage>
        <taxon>Eukaryota</taxon>
        <taxon>Fungi</taxon>
        <taxon>Dikarya</taxon>
        <taxon>Basidiomycota</taxon>
        <taxon>Agaricomycotina</taxon>
        <taxon>Agaricomycetes</taxon>
        <taxon>Agaricomycetidae</taxon>
        <taxon>Agaricales</taxon>
        <taxon>Marasmiineae</taxon>
        <taxon>Mycenaceae</taxon>
        <taxon>Roridomyces</taxon>
    </lineage>
</organism>
<keyword evidence="5" id="KW-1185">Reference proteome</keyword>
<proteinExistence type="predicted"/>
<feature type="repeat" description="WD" evidence="3">
    <location>
        <begin position="608"/>
        <end position="649"/>
    </location>
</feature>
<feature type="repeat" description="WD" evidence="3">
    <location>
        <begin position="651"/>
        <end position="692"/>
    </location>
</feature>
<evidence type="ECO:0000313" key="5">
    <source>
        <dbReference type="Proteomes" id="UP001221142"/>
    </source>
</evidence>
<dbReference type="PROSITE" id="PS50082">
    <property type="entry name" value="WD_REPEATS_2"/>
    <property type="match status" value="10"/>
</dbReference>
<dbReference type="InterPro" id="IPR036322">
    <property type="entry name" value="WD40_repeat_dom_sf"/>
</dbReference>
<feature type="repeat" description="WD" evidence="3">
    <location>
        <begin position="306"/>
        <end position="347"/>
    </location>
</feature>
<dbReference type="InterPro" id="IPR019775">
    <property type="entry name" value="WD40_repeat_CS"/>
</dbReference>
<dbReference type="EMBL" id="JARKIF010000040">
    <property type="protein sequence ID" value="KAJ7609453.1"/>
    <property type="molecule type" value="Genomic_DNA"/>
</dbReference>
<sequence length="877" mass="94943">MRFISRYRPQQRLDELINRQEGFNLDALYSVALQNSAPWDDPCFSKDARNVLSCLAFGRTPMTNITMENLLQQHCAEVLDHLSCVLHWKPGEMVRVLHTSFVDYLTDSNRSGGTPWGMDAETGHQVLASTCLRVLHSELKFNICKLEDSHVMNADIFNLVERINLLVSPQLQYSACFLFAHVQEMQLDSVALKSLEVFFLNHVLHWLEVMSLLGQIPDAKAGLQAAAQHLKLASNQDQLRSFVADTLTLVTAFSPAMQSSAPHIYLSALPFAPALSPIKQHFGKTFSRTLRPQTLAEDWPNRDQLLQAVPSPIFTVDLAPENVHIAYGCLDGAIRLWDISAGALAIPPFRGHSSTVRSVKFSPCGSYIASGSDDKSIRIWDAKTGETLVGPLWEHTGPILCVCFAPNGSQIVSASSDCSFQVWNAHTGEHIAGPFPHPGVVQAVDFASMVSHVVSGCDDGKLRIWNIEDCSLVCPPLEGHGGPISSVHFSQYSAGAYIVSGSMDQTICVWNATTGNMVAGPLLGHTGPVHSVQFSPNSQYIASGSDDKTVCVWDACTGTIIAGPTTRHAASVMSVGFSSDGHTIVSGSTDATLRTWDSQTLALLATNFQAHRNQITCMSFSSDGTWIAAASDQGILEIWDTMTGELVTGPIQAHLKYINSICFSSKYAHIASASDDQTISVWNAQSGQCIVGPLQEHTADVNSVDFSPDGSERLASGHSDGIICVWDSNAGTIVAGPFRAPGAGEINTVRFSPDGVRIISADSSGFIRICDSETGFIILGIPNLGFLNCLDISPNGWYIAAGLGSTLGIWDGTSGTLIETFSVLPIAQARFQQCVSHQTAPWLLLVAQIAQCVSEICRPRIRPKHWHSMATIVLCPL</sequence>
<dbReference type="InterPro" id="IPR020472">
    <property type="entry name" value="WD40_PAC1"/>
</dbReference>
<dbReference type="Proteomes" id="UP001221142">
    <property type="component" value="Unassembled WGS sequence"/>
</dbReference>
<dbReference type="InterPro" id="IPR001680">
    <property type="entry name" value="WD40_rpt"/>
</dbReference>
<dbReference type="SUPFAM" id="SSF50978">
    <property type="entry name" value="WD40 repeat-like"/>
    <property type="match status" value="2"/>
</dbReference>
<evidence type="ECO:0000313" key="4">
    <source>
        <dbReference type="EMBL" id="KAJ7609453.1"/>
    </source>
</evidence>